<dbReference type="OrthoDB" id="4703408at2759"/>
<comment type="caution">
    <text evidence="1">The sequence shown here is derived from an EMBL/GenBank/DDBJ whole genome shotgun (WGS) entry which is preliminary data.</text>
</comment>
<keyword evidence="2" id="KW-1185">Reference proteome</keyword>
<reference evidence="1 2" key="1">
    <citation type="submission" date="2019-03" db="EMBL/GenBank/DDBJ databases">
        <title>Draft genome sequence of Xylaria hypoxylon DSM 108379, a ubiquitous saprotrophic-parasitic fungi on hardwood.</title>
        <authorList>
            <person name="Buettner E."/>
            <person name="Leonhardt S."/>
            <person name="Gebauer A.M."/>
            <person name="Liers C."/>
            <person name="Hofrichter M."/>
            <person name="Kellner H."/>
        </authorList>
    </citation>
    <scope>NUCLEOTIDE SEQUENCE [LARGE SCALE GENOMIC DNA]</scope>
    <source>
        <strain evidence="1 2">DSM 108379</strain>
    </source>
</reference>
<dbReference type="AlphaFoldDB" id="A0A4Z0Z5H1"/>
<name>A0A4Z0Z5H1_9PEZI</name>
<accession>A0A4Z0Z5H1</accession>
<organism evidence="1 2">
    <name type="scientific">Xylaria hypoxylon</name>
    <dbReference type="NCBI Taxonomy" id="37992"/>
    <lineage>
        <taxon>Eukaryota</taxon>
        <taxon>Fungi</taxon>
        <taxon>Dikarya</taxon>
        <taxon>Ascomycota</taxon>
        <taxon>Pezizomycotina</taxon>
        <taxon>Sordariomycetes</taxon>
        <taxon>Xylariomycetidae</taxon>
        <taxon>Xylariales</taxon>
        <taxon>Xylariaceae</taxon>
        <taxon>Xylaria</taxon>
    </lineage>
</organism>
<proteinExistence type="predicted"/>
<gene>
    <name evidence="1" type="ORF">E0Z10_g1845</name>
</gene>
<sequence length="147" mass="16062">MPAKTPCAYTVNTTEVPGCGVWRTLQSLDNISSPKAQAQPAPSEELQIVRRGFEYAIGQLEGIAKAITAASNKKALKEQNLKNGAPYEKQAFEASEEEAKLGPPAMKVLKFYNVWGLMKDRFEQKEYGKSSAVEIPASTKAILGLEE</sequence>
<protein>
    <submittedName>
        <fullName evidence="1">Uncharacterized protein</fullName>
    </submittedName>
</protein>
<dbReference type="EMBL" id="SKBN01000020">
    <property type="protein sequence ID" value="TGJ86911.1"/>
    <property type="molecule type" value="Genomic_DNA"/>
</dbReference>
<dbReference type="Proteomes" id="UP000297716">
    <property type="component" value="Unassembled WGS sequence"/>
</dbReference>
<evidence type="ECO:0000313" key="1">
    <source>
        <dbReference type="EMBL" id="TGJ86911.1"/>
    </source>
</evidence>
<evidence type="ECO:0000313" key="2">
    <source>
        <dbReference type="Proteomes" id="UP000297716"/>
    </source>
</evidence>